<reference evidence="2 3" key="1">
    <citation type="submission" date="2018-11" db="EMBL/GenBank/DDBJ databases">
        <title>Trebonia kvetii gen.nov., sp.nov., a novel acidophilic actinobacterium, and proposal of the new actinobacterial family Treboniaceae fam. nov.</title>
        <authorList>
            <person name="Rapoport D."/>
            <person name="Sagova-Mareckova M."/>
            <person name="Sedlacek I."/>
            <person name="Provaznik J."/>
            <person name="Kralova S."/>
            <person name="Pavlinic D."/>
            <person name="Benes V."/>
            <person name="Kopecky J."/>
        </authorList>
    </citation>
    <scope>NUCLEOTIDE SEQUENCE [LARGE SCALE GENOMIC DNA]</scope>
    <source>
        <strain evidence="2 3">15Tr583</strain>
    </source>
</reference>
<dbReference type="Proteomes" id="UP000460272">
    <property type="component" value="Unassembled WGS sequence"/>
</dbReference>
<comment type="caution">
    <text evidence="2">The sequence shown here is derived from an EMBL/GenBank/DDBJ whole genome shotgun (WGS) entry which is preliminary data.</text>
</comment>
<dbReference type="EMBL" id="RPFW01000010">
    <property type="protein sequence ID" value="TVZ00177.1"/>
    <property type="molecule type" value="Genomic_DNA"/>
</dbReference>
<dbReference type="RefSeq" id="WP_145861822.1">
    <property type="nucleotide sequence ID" value="NZ_RPFW01000010.1"/>
</dbReference>
<evidence type="ECO:0000313" key="3">
    <source>
        <dbReference type="Proteomes" id="UP000460272"/>
    </source>
</evidence>
<evidence type="ECO:0000313" key="2">
    <source>
        <dbReference type="EMBL" id="TVZ00177.1"/>
    </source>
</evidence>
<keyword evidence="3" id="KW-1185">Reference proteome</keyword>
<organism evidence="2 3">
    <name type="scientific">Trebonia kvetii</name>
    <dbReference type="NCBI Taxonomy" id="2480626"/>
    <lineage>
        <taxon>Bacteria</taxon>
        <taxon>Bacillati</taxon>
        <taxon>Actinomycetota</taxon>
        <taxon>Actinomycetes</taxon>
        <taxon>Streptosporangiales</taxon>
        <taxon>Treboniaceae</taxon>
        <taxon>Trebonia</taxon>
    </lineage>
</organism>
<dbReference type="AlphaFoldDB" id="A0A6P2BNG7"/>
<gene>
    <name evidence="2" type="ORF">EAS64_39720</name>
</gene>
<name>A0A6P2BNG7_9ACTN</name>
<feature type="compositionally biased region" description="Low complexity" evidence="1">
    <location>
        <begin position="140"/>
        <end position="151"/>
    </location>
</feature>
<proteinExistence type="predicted"/>
<protein>
    <submittedName>
        <fullName evidence="2">Transposase family protein</fullName>
    </submittedName>
</protein>
<evidence type="ECO:0000256" key="1">
    <source>
        <dbReference type="SAM" id="MobiDB-lite"/>
    </source>
</evidence>
<accession>A0A6P2BNG7</accession>
<sequence length="204" mass="22479">MISRADMAARGVPYPTASAWYRDRARTGHPEKAGRIGRTDYWYEDEWTAWHQAHQEAKIGSLTQVDRGGDPDDLVNAAEAARMLRYSSRYVIHANRRLGYFPEPDAWGPAARGRPAPLWKRSTVWAAADRRPGIGGGHKPGTPGAPAKPHPYAGDERLASVLAGLRAGSLPPTRDLAAQWQVSQRTAERIIRAARAVLVQEQAD</sequence>
<feature type="region of interest" description="Disordered" evidence="1">
    <location>
        <begin position="130"/>
        <end position="153"/>
    </location>
</feature>
<dbReference type="OrthoDB" id="3341619at2"/>